<keyword evidence="5 6" id="KW-0472">Membrane</keyword>
<name>A0A380HAQ1_9STAP</name>
<gene>
    <name evidence="8" type="primary">garP_2</name>
    <name evidence="8" type="ORF">NCTC11807_02442</name>
</gene>
<dbReference type="InterPro" id="IPR020846">
    <property type="entry name" value="MFS_dom"/>
</dbReference>
<dbReference type="Pfam" id="PF07690">
    <property type="entry name" value="MFS_1"/>
    <property type="match status" value="1"/>
</dbReference>
<reference evidence="8 9" key="1">
    <citation type="submission" date="2018-06" db="EMBL/GenBank/DDBJ databases">
        <authorList>
            <consortium name="Pathogen Informatics"/>
            <person name="Doyle S."/>
        </authorList>
    </citation>
    <scope>NUCLEOTIDE SEQUENCE [LARGE SCALE GENOMIC DNA]</scope>
    <source>
        <strain evidence="8 9">NCTC11807</strain>
    </source>
</reference>
<evidence type="ECO:0000256" key="1">
    <source>
        <dbReference type="ARBA" id="ARBA00004651"/>
    </source>
</evidence>
<dbReference type="RefSeq" id="WP_238394809.1">
    <property type="nucleotide sequence ID" value="NZ_JAENGX010000003.1"/>
</dbReference>
<dbReference type="PROSITE" id="PS50850">
    <property type="entry name" value="MFS"/>
    <property type="match status" value="1"/>
</dbReference>
<proteinExistence type="predicted"/>
<dbReference type="GO" id="GO:0022857">
    <property type="term" value="F:transmembrane transporter activity"/>
    <property type="evidence" value="ECO:0007669"/>
    <property type="project" value="InterPro"/>
</dbReference>
<feature type="transmembrane region" description="Helical" evidence="6">
    <location>
        <begin position="232"/>
        <end position="252"/>
    </location>
</feature>
<organism evidence="8 9">
    <name type="scientific">Staphylococcus saccharolyticus</name>
    <dbReference type="NCBI Taxonomy" id="33028"/>
    <lineage>
        <taxon>Bacteria</taxon>
        <taxon>Bacillati</taxon>
        <taxon>Bacillota</taxon>
        <taxon>Bacilli</taxon>
        <taxon>Bacillales</taxon>
        <taxon>Staphylococcaceae</taxon>
        <taxon>Staphylococcus</taxon>
    </lineage>
</organism>
<dbReference type="AlphaFoldDB" id="A0A380HAQ1"/>
<evidence type="ECO:0000256" key="6">
    <source>
        <dbReference type="SAM" id="Phobius"/>
    </source>
</evidence>
<keyword evidence="9" id="KW-1185">Reference proteome</keyword>
<feature type="transmembrane region" description="Helical" evidence="6">
    <location>
        <begin position="129"/>
        <end position="152"/>
    </location>
</feature>
<feature type="transmembrane region" description="Helical" evidence="6">
    <location>
        <begin position="158"/>
        <end position="182"/>
    </location>
</feature>
<evidence type="ECO:0000313" key="9">
    <source>
        <dbReference type="Proteomes" id="UP000255425"/>
    </source>
</evidence>
<sequence>MIVIMTMANYIDRGAISYAQEDIIKEFGFDTIAWGSILGYFGYGYMFGSLIGGITADKKGPKFVWIVAGTAWSLAEIAMAFAGELGMAVFGGSALAGFAFLRVLFGISEGPIFSTISKKIQTGLHQRNVAYFPDWVSLVYHSLGALITAPIVSGFLTIASWRILFVLLGIIGLVWVVIWAKVFTDYPEDNKKVSEEELREIRSTEASLNVEKTIETEKGHEKWHHFFKSPTLVGNMVGYFGFQYVNFLILTWTPK</sequence>
<evidence type="ECO:0000256" key="3">
    <source>
        <dbReference type="ARBA" id="ARBA00022692"/>
    </source>
</evidence>
<keyword evidence="2" id="KW-0813">Transport</keyword>
<dbReference type="Proteomes" id="UP000255425">
    <property type="component" value="Unassembled WGS sequence"/>
</dbReference>
<evidence type="ECO:0000259" key="7">
    <source>
        <dbReference type="PROSITE" id="PS50850"/>
    </source>
</evidence>
<evidence type="ECO:0000256" key="5">
    <source>
        <dbReference type="ARBA" id="ARBA00023136"/>
    </source>
</evidence>
<dbReference type="EMBL" id="UHDZ01000001">
    <property type="protein sequence ID" value="SUM74137.1"/>
    <property type="molecule type" value="Genomic_DNA"/>
</dbReference>
<dbReference type="InterPro" id="IPR050382">
    <property type="entry name" value="MFS_Na/Anion_cotransporter"/>
</dbReference>
<feature type="domain" description="Major facilitator superfamily (MFS) profile" evidence="7">
    <location>
        <begin position="1"/>
        <end position="255"/>
    </location>
</feature>
<evidence type="ECO:0000313" key="8">
    <source>
        <dbReference type="EMBL" id="SUM74137.1"/>
    </source>
</evidence>
<dbReference type="PANTHER" id="PTHR11662">
    <property type="entry name" value="SOLUTE CARRIER FAMILY 17"/>
    <property type="match status" value="1"/>
</dbReference>
<keyword evidence="3 6" id="KW-0812">Transmembrane</keyword>
<dbReference type="GO" id="GO:0005886">
    <property type="term" value="C:plasma membrane"/>
    <property type="evidence" value="ECO:0007669"/>
    <property type="project" value="UniProtKB-SubCell"/>
</dbReference>
<dbReference type="SUPFAM" id="SSF103473">
    <property type="entry name" value="MFS general substrate transporter"/>
    <property type="match status" value="1"/>
</dbReference>
<protein>
    <submittedName>
        <fullName evidence="8">Major facilitator family transporter</fullName>
    </submittedName>
</protein>
<keyword evidence="4 6" id="KW-1133">Transmembrane helix</keyword>
<comment type="subcellular location">
    <subcellularLocation>
        <location evidence="1">Cell membrane</location>
        <topology evidence="1">Multi-pass membrane protein</topology>
    </subcellularLocation>
</comment>
<feature type="transmembrane region" description="Helical" evidence="6">
    <location>
        <begin position="63"/>
        <end position="82"/>
    </location>
</feature>
<feature type="transmembrane region" description="Helical" evidence="6">
    <location>
        <begin position="32"/>
        <end position="51"/>
    </location>
</feature>
<evidence type="ECO:0000256" key="2">
    <source>
        <dbReference type="ARBA" id="ARBA00022448"/>
    </source>
</evidence>
<dbReference type="InterPro" id="IPR036259">
    <property type="entry name" value="MFS_trans_sf"/>
</dbReference>
<accession>A0A380HAQ1</accession>
<feature type="transmembrane region" description="Helical" evidence="6">
    <location>
        <begin position="88"/>
        <end position="108"/>
    </location>
</feature>
<dbReference type="PANTHER" id="PTHR11662:SF399">
    <property type="entry name" value="FI19708P1-RELATED"/>
    <property type="match status" value="1"/>
</dbReference>
<dbReference type="Gene3D" id="1.20.1250.20">
    <property type="entry name" value="MFS general substrate transporter like domains"/>
    <property type="match status" value="1"/>
</dbReference>
<evidence type="ECO:0000256" key="4">
    <source>
        <dbReference type="ARBA" id="ARBA00022989"/>
    </source>
</evidence>
<dbReference type="InterPro" id="IPR011701">
    <property type="entry name" value="MFS"/>
</dbReference>